<dbReference type="STRING" id="264951.A0A443I166"/>
<evidence type="ECO:0000259" key="4">
    <source>
        <dbReference type="PROSITE" id="PS50086"/>
    </source>
</evidence>
<dbReference type="Gene3D" id="1.10.472.80">
    <property type="entry name" value="Ypt/Rab-GAP domain of gyp1p, domain 3"/>
    <property type="match status" value="1"/>
</dbReference>
<comment type="caution">
    <text evidence="5">The sequence shown here is derived from an EMBL/GenBank/DDBJ whole genome shotgun (WGS) entry which is preliminary data.</text>
</comment>
<reference evidence="5 6" key="1">
    <citation type="journal article" date="2018" name="Front. Microbiol.">
        <title>Genomic and genetic insights into a cosmopolitan fungus, Paecilomyces variotii (Eurotiales).</title>
        <authorList>
            <person name="Urquhart A.S."/>
            <person name="Mondo S.J."/>
            <person name="Makela M.R."/>
            <person name="Hane J.K."/>
            <person name="Wiebenga A."/>
            <person name="He G."/>
            <person name="Mihaltcheva S."/>
            <person name="Pangilinan J."/>
            <person name="Lipzen A."/>
            <person name="Barry K."/>
            <person name="de Vries R.P."/>
            <person name="Grigoriev I.V."/>
            <person name="Idnurm A."/>
        </authorList>
    </citation>
    <scope>NUCLEOTIDE SEQUENCE [LARGE SCALE GENOMIC DNA]</scope>
    <source>
        <strain evidence="5 6">CBS 101075</strain>
    </source>
</reference>
<dbReference type="PANTHER" id="PTHR22957">
    <property type="entry name" value="TBC1 DOMAIN FAMILY MEMBER GTPASE-ACTIVATING PROTEIN"/>
    <property type="match status" value="1"/>
</dbReference>
<name>A0A443I166_BYSSP</name>
<feature type="compositionally biased region" description="Basic and acidic residues" evidence="3">
    <location>
        <begin position="560"/>
        <end position="576"/>
    </location>
</feature>
<dbReference type="Pfam" id="PF00566">
    <property type="entry name" value="RabGAP-TBC"/>
    <property type="match status" value="1"/>
</dbReference>
<feature type="compositionally biased region" description="Polar residues" evidence="3">
    <location>
        <begin position="587"/>
        <end position="598"/>
    </location>
</feature>
<feature type="region of interest" description="Disordered" evidence="3">
    <location>
        <begin position="372"/>
        <end position="416"/>
    </location>
</feature>
<keyword evidence="1" id="KW-0343">GTPase activation</keyword>
<dbReference type="GO" id="GO:0005096">
    <property type="term" value="F:GTPase activator activity"/>
    <property type="evidence" value="ECO:0007669"/>
    <property type="project" value="UniProtKB-KW"/>
</dbReference>
<dbReference type="Proteomes" id="UP000283841">
    <property type="component" value="Unassembled WGS sequence"/>
</dbReference>
<sequence length="699" mass="79102">MRTVEESRKRWDAIFQSSKGPSDLKRALKFEDDSDNCDDTLRSVYWKAFLLYNDLDISEWPSKIADSRSAYSALRDHFLKYIEHPDDLPSTADPLAEDEESPWQSLRRDEAIRAEIYQDVERCLQDNHFFREPSTKAKMLDVLFIYTKLNPDLGYRQGMHELLAPVLWVVERDSIEKKSLQSMGDDQSYDDLMLQVLDETFIEHDAFTLFCTIMQVARVYYEPGEQRSGAGQMDVAPIVNRCQYIHQGLLTVADEGLAEHLYAIEILPQIFLTRWIRLLFGREFPFDDVLVLWDFIFAEGLRTELIDLICVAMLLRIRWQLLEADYPMALSLLLRYPSPHPHPPWTFVQDALYLEQNLTADRGSFLISKYSGRPPERSFQHQTRPMLARTTSLRTESRGISGSSSPGRSPARSSQKNLETIFQDVSQGIQRRTEAWGVAKAVRGAMNEARRNIQTIQSNASSPTSRPWQSPSSSQSPPRVRGPHVAELNKKIQLLEDRNKRLSRMLGEALNVLQSQKSQTGEAEQPTDTTSREAFDQALAKARSVQSYLEDSSKAITPSDRSHETSVQKNGEDRVKQGVVRPDVHGTNATQITPTLPQSGGIAANTASNPKPIQPVPLRPAQRHALADSEFSWMLGDKRHHSSFVSSASVPPEQSRHGDKIRQNSLFTDGKGEENRKKFAVGDDDDDGLVLSSLGGTNS</sequence>
<dbReference type="PANTHER" id="PTHR22957:SF337">
    <property type="entry name" value="TBC1 DOMAIN FAMILY MEMBER 5"/>
    <property type="match status" value="1"/>
</dbReference>
<keyword evidence="2" id="KW-0175">Coiled coil</keyword>
<feature type="domain" description="Rab-GAP TBC" evidence="4">
    <location>
        <begin position="36"/>
        <end position="300"/>
    </location>
</feature>
<evidence type="ECO:0000313" key="5">
    <source>
        <dbReference type="EMBL" id="RWQ97803.1"/>
    </source>
</evidence>
<feature type="compositionally biased region" description="Low complexity" evidence="3">
    <location>
        <begin position="461"/>
        <end position="479"/>
    </location>
</feature>
<evidence type="ECO:0000256" key="3">
    <source>
        <dbReference type="SAM" id="MobiDB-lite"/>
    </source>
</evidence>
<protein>
    <submittedName>
        <fullName evidence="5">Ypt/Rab-specific GTPase-activating protein</fullName>
    </submittedName>
</protein>
<evidence type="ECO:0000256" key="1">
    <source>
        <dbReference type="ARBA" id="ARBA00022468"/>
    </source>
</evidence>
<dbReference type="RefSeq" id="XP_028487448.1">
    <property type="nucleotide sequence ID" value="XM_028625534.1"/>
</dbReference>
<dbReference type="Gene3D" id="1.10.8.270">
    <property type="entry name" value="putative rabgap domain of human tbc1 domain family member 14 like domains"/>
    <property type="match status" value="1"/>
</dbReference>
<feature type="region of interest" description="Disordered" evidence="3">
    <location>
        <begin position="550"/>
        <end position="616"/>
    </location>
</feature>
<organism evidence="5 6">
    <name type="scientific">Byssochlamys spectabilis</name>
    <name type="common">Paecilomyces variotii</name>
    <dbReference type="NCBI Taxonomy" id="264951"/>
    <lineage>
        <taxon>Eukaryota</taxon>
        <taxon>Fungi</taxon>
        <taxon>Dikarya</taxon>
        <taxon>Ascomycota</taxon>
        <taxon>Pezizomycotina</taxon>
        <taxon>Eurotiomycetes</taxon>
        <taxon>Eurotiomycetidae</taxon>
        <taxon>Eurotiales</taxon>
        <taxon>Thermoascaceae</taxon>
        <taxon>Paecilomyces</taxon>
    </lineage>
</organism>
<keyword evidence="6" id="KW-1185">Reference proteome</keyword>
<dbReference type="InterPro" id="IPR035969">
    <property type="entry name" value="Rab-GAP_TBC_sf"/>
</dbReference>
<dbReference type="EMBL" id="RCNU01000002">
    <property type="protein sequence ID" value="RWQ97803.1"/>
    <property type="molecule type" value="Genomic_DNA"/>
</dbReference>
<feature type="coiled-coil region" evidence="2">
    <location>
        <begin position="485"/>
        <end position="512"/>
    </location>
</feature>
<dbReference type="FunFam" id="1.10.8.270:FF:000031">
    <property type="entry name" value="TBC1 domain family member 5"/>
    <property type="match status" value="1"/>
</dbReference>
<feature type="region of interest" description="Disordered" evidence="3">
    <location>
        <begin position="641"/>
        <end position="699"/>
    </location>
</feature>
<gene>
    <name evidence="5" type="ORF">C8Q69DRAFT_150006</name>
</gene>
<feature type="compositionally biased region" description="Low complexity" evidence="3">
    <location>
        <begin position="398"/>
        <end position="414"/>
    </location>
</feature>
<feature type="compositionally biased region" description="Basic and acidic residues" evidence="3">
    <location>
        <begin position="670"/>
        <end position="681"/>
    </location>
</feature>
<dbReference type="VEuPathDB" id="FungiDB:C8Q69DRAFT_150006"/>
<feature type="compositionally biased region" description="Low complexity" evidence="3">
    <location>
        <begin position="689"/>
        <end position="699"/>
    </location>
</feature>
<evidence type="ECO:0000313" key="6">
    <source>
        <dbReference type="Proteomes" id="UP000283841"/>
    </source>
</evidence>
<evidence type="ECO:0000256" key="2">
    <source>
        <dbReference type="SAM" id="Coils"/>
    </source>
</evidence>
<dbReference type="InterPro" id="IPR000195">
    <property type="entry name" value="Rab-GAP-TBC_dom"/>
</dbReference>
<dbReference type="FunFam" id="1.10.472.80:FF:000038">
    <property type="entry name" value="TBC1 domain family member 5"/>
    <property type="match status" value="1"/>
</dbReference>
<dbReference type="AlphaFoldDB" id="A0A443I166"/>
<dbReference type="GeneID" id="39594811"/>
<dbReference type="SMART" id="SM00164">
    <property type="entry name" value="TBC"/>
    <property type="match status" value="1"/>
</dbReference>
<proteinExistence type="predicted"/>
<accession>A0A443I166</accession>
<feature type="region of interest" description="Disordered" evidence="3">
    <location>
        <begin position="456"/>
        <end position="483"/>
    </location>
</feature>
<dbReference type="PROSITE" id="PS50086">
    <property type="entry name" value="TBC_RABGAP"/>
    <property type="match status" value="1"/>
</dbReference>
<dbReference type="SUPFAM" id="SSF47923">
    <property type="entry name" value="Ypt/Rab-GAP domain of gyp1p"/>
    <property type="match status" value="2"/>
</dbReference>